<dbReference type="Proteomes" id="UP000278746">
    <property type="component" value="Unassembled WGS sequence"/>
</dbReference>
<evidence type="ECO:0000313" key="1">
    <source>
        <dbReference type="EMBL" id="RNA67878.1"/>
    </source>
</evidence>
<keyword evidence="2" id="KW-1185">Reference proteome</keyword>
<gene>
    <name evidence="1" type="ORF">EBO34_14340</name>
</gene>
<name>A0A3M7TQN4_9BACI</name>
<dbReference type="RefSeq" id="WP_122899720.1">
    <property type="nucleotide sequence ID" value="NZ_RHIB01000002.1"/>
</dbReference>
<accession>A0A3M7TQN4</accession>
<sequence length="100" mass="11798">MIYNTGNSGLPLYFRVFEGEQYDGKLTEDRYEMYVNNHYVGDHTLYTEKEHASSVKDFLHQQGFRHVNMEVNGDHVVVITPSHEEAERMENCLRIFAQNR</sequence>
<dbReference type="AlphaFoldDB" id="A0A3M7TQN4"/>
<proteinExistence type="predicted"/>
<dbReference type="EMBL" id="RHIB01000002">
    <property type="protein sequence ID" value="RNA67878.1"/>
    <property type="molecule type" value="Genomic_DNA"/>
</dbReference>
<evidence type="ECO:0000313" key="2">
    <source>
        <dbReference type="Proteomes" id="UP000278746"/>
    </source>
</evidence>
<protein>
    <submittedName>
        <fullName evidence="1">Uncharacterized protein</fullName>
    </submittedName>
</protein>
<organism evidence="1 2">
    <name type="scientific">Alteribacter keqinensis</name>
    <dbReference type="NCBI Taxonomy" id="2483800"/>
    <lineage>
        <taxon>Bacteria</taxon>
        <taxon>Bacillati</taxon>
        <taxon>Bacillota</taxon>
        <taxon>Bacilli</taxon>
        <taxon>Bacillales</taxon>
        <taxon>Bacillaceae</taxon>
        <taxon>Alteribacter</taxon>
    </lineage>
</organism>
<reference evidence="1 2" key="1">
    <citation type="submission" date="2018-10" db="EMBL/GenBank/DDBJ databases">
        <title>Bacillus Keqinensis sp. nov., a moderately halophilic bacterium isolated from a saline-alkaline lake.</title>
        <authorList>
            <person name="Wang H."/>
        </authorList>
    </citation>
    <scope>NUCLEOTIDE SEQUENCE [LARGE SCALE GENOMIC DNA]</scope>
    <source>
        <strain evidence="1 2">KQ-3</strain>
    </source>
</reference>
<dbReference type="OrthoDB" id="2934253at2"/>
<comment type="caution">
    <text evidence="1">The sequence shown here is derived from an EMBL/GenBank/DDBJ whole genome shotgun (WGS) entry which is preliminary data.</text>
</comment>